<feature type="domain" description="OmpR/PhoB-type" evidence="3">
    <location>
        <begin position="10"/>
        <end position="108"/>
    </location>
</feature>
<dbReference type="GO" id="GO:0003677">
    <property type="term" value="F:DNA binding"/>
    <property type="evidence" value="ECO:0007669"/>
    <property type="project" value="UniProtKB-UniRule"/>
</dbReference>
<proteinExistence type="predicted"/>
<gene>
    <name evidence="4" type="ORF">HNP46_005628</name>
</gene>
<dbReference type="PANTHER" id="PTHR47691:SF3">
    <property type="entry name" value="HTH-TYPE TRANSCRIPTIONAL REGULATOR RV0890C-RELATED"/>
    <property type="match status" value="1"/>
</dbReference>
<dbReference type="CDD" id="cd00383">
    <property type="entry name" value="trans_reg_C"/>
    <property type="match status" value="1"/>
</dbReference>
<evidence type="ECO:0000259" key="3">
    <source>
        <dbReference type="PROSITE" id="PS51755"/>
    </source>
</evidence>
<keyword evidence="1 2" id="KW-0238">DNA-binding</keyword>
<dbReference type="SMART" id="SM00862">
    <property type="entry name" value="Trans_reg_C"/>
    <property type="match status" value="1"/>
</dbReference>
<organism evidence="4 5">
    <name type="scientific">Pseudomonas nitroreducens</name>
    <dbReference type="NCBI Taxonomy" id="46680"/>
    <lineage>
        <taxon>Bacteria</taxon>
        <taxon>Pseudomonadati</taxon>
        <taxon>Pseudomonadota</taxon>
        <taxon>Gammaproteobacteria</taxon>
        <taxon>Pseudomonadales</taxon>
        <taxon>Pseudomonadaceae</taxon>
        <taxon>Pseudomonas</taxon>
    </lineage>
</organism>
<dbReference type="Proteomes" id="UP000566995">
    <property type="component" value="Unassembled WGS sequence"/>
</dbReference>
<accession>A0A7W7P3J7</accession>
<evidence type="ECO:0000256" key="1">
    <source>
        <dbReference type="ARBA" id="ARBA00023125"/>
    </source>
</evidence>
<dbReference type="InterPro" id="IPR001867">
    <property type="entry name" value="OmpR/PhoB-type_DNA-bd"/>
</dbReference>
<dbReference type="Gene3D" id="1.10.10.10">
    <property type="entry name" value="Winged helix-like DNA-binding domain superfamily/Winged helix DNA-binding domain"/>
    <property type="match status" value="1"/>
</dbReference>
<dbReference type="PROSITE" id="PS51755">
    <property type="entry name" value="OMPR_PHOB"/>
    <property type="match status" value="1"/>
</dbReference>
<name>A0A7W7P3J7_PSENT</name>
<protein>
    <submittedName>
        <fullName evidence="4">Putative ATPase/DNA-binding winged helix-turn-helix (WHTH) protein</fullName>
    </submittedName>
</protein>
<evidence type="ECO:0000313" key="5">
    <source>
        <dbReference type="Proteomes" id="UP000566995"/>
    </source>
</evidence>
<dbReference type="RefSeq" id="WP_184595477.1">
    <property type="nucleotide sequence ID" value="NZ_JACHLI010000031.1"/>
</dbReference>
<dbReference type="InterPro" id="IPR016032">
    <property type="entry name" value="Sig_transdc_resp-reg_C-effctor"/>
</dbReference>
<dbReference type="Gene3D" id="3.40.50.300">
    <property type="entry name" value="P-loop containing nucleotide triphosphate hydrolases"/>
    <property type="match status" value="1"/>
</dbReference>
<dbReference type="PANTHER" id="PTHR47691">
    <property type="entry name" value="REGULATOR-RELATED"/>
    <property type="match status" value="1"/>
</dbReference>
<dbReference type="GO" id="GO:0000160">
    <property type="term" value="P:phosphorelay signal transduction system"/>
    <property type="evidence" value="ECO:0007669"/>
    <property type="project" value="InterPro"/>
</dbReference>
<evidence type="ECO:0000313" key="4">
    <source>
        <dbReference type="EMBL" id="MBB4866721.1"/>
    </source>
</evidence>
<dbReference type="InterPro" id="IPR027417">
    <property type="entry name" value="P-loop_NTPase"/>
</dbReference>
<dbReference type="InterPro" id="IPR036388">
    <property type="entry name" value="WH-like_DNA-bd_sf"/>
</dbReference>
<sequence>MSANTEYRTETILQFGRFQFHPYKRQLLQGDRPVRIGSRALDILQVLIRQPGEIIGKDRIISEVWGGTVVEEINLRVHIAALRRALGEGRTGERYIANVPLRGYGFVGVVETLEAPATPPQPACRAPVSNLPVLLMGLVGRQALIERVVAQLPTTRLMTLVGPGGMGKTSLAIHAAEQLGQHFGLVRFLDLSADPDGISLSQNLAILLREPALEPTLLLLDNCEHLAERCAEAVEHLLRLHPALSILATSREPLRAEGEHVVRLAPLEVPVQDDAPLALAMCSSAVQLFVMRAREVCDRFELKPGQVRAIIDICRRLDGIPLAIEMAARQVGILGLNGLPALLDTPLQLLMPGRRTAPARQQSLRATYDWSYGLLDAAEQRCLRLLAQLGEDFTLDSAVASLDGDRLCRECAFAAVRQLADKSLLWVEQGECGVRYRVPNTARAYIRQVAVPEVAVTAA</sequence>
<reference evidence="4 5" key="1">
    <citation type="submission" date="2020-08" db="EMBL/GenBank/DDBJ databases">
        <title>Functional genomics of gut bacteria from endangered species of beetles.</title>
        <authorList>
            <person name="Carlos-Shanley C."/>
        </authorList>
    </citation>
    <scope>NUCLEOTIDE SEQUENCE [LARGE SCALE GENOMIC DNA]</scope>
    <source>
        <strain evidence="4 5">S00179</strain>
    </source>
</reference>
<dbReference type="SUPFAM" id="SSF52540">
    <property type="entry name" value="P-loop containing nucleoside triphosphate hydrolases"/>
    <property type="match status" value="1"/>
</dbReference>
<dbReference type="GO" id="GO:0006355">
    <property type="term" value="P:regulation of DNA-templated transcription"/>
    <property type="evidence" value="ECO:0007669"/>
    <property type="project" value="InterPro"/>
</dbReference>
<feature type="DNA-binding region" description="OmpR/PhoB-type" evidence="2">
    <location>
        <begin position="10"/>
        <end position="108"/>
    </location>
</feature>
<dbReference type="Pfam" id="PF00486">
    <property type="entry name" value="Trans_reg_C"/>
    <property type="match status" value="1"/>
</dbReference>
<dbReference type="EMBL" id="JACHLI010000031">
    <property type="protein sequence ID" value="MBB4866721.1"/>
    <property type="molecule type" value="Genomic_DNA"/>
</dbReference>
<comment type="caution">
    <text evidence="4">The sequence shown here is derived from an EMBL/GenBank/DDBJ whole genome shotgun (WGS) entry which is preliminary data.</text>
</comment>
<dbReference type="AlphaFoldDB" id="A0A7W7P3J7"/>
<dbReference type="SUPFAM" id="SSF46894">
    <property type="entry name" value="C-terminal effector domain of the bipartite response regulators"/>
    <property type="match status" value="1"/>
</dbReference>
<evidence type="ECO:0000256" key="2">
    <source>
        <dbReference type="PROSITE-ProRule" id="PRU01091"/>
    </source>
</evidence>